<dbReference type="AlphaFoldDB" id="A0A1B6HX85"/>
<gene>
    <name evidence="2" type="ORF">g.57408</name>
</gene>
<feature type="region of interest" description="Disordered" evidence="1">
    <location>
        <begin position="85"/>
        <end position="119"/>
    </location>
</feature>
<feature type="compositionally biased region" description="Basic and acidic residues" evidence="1">
    <location>
        <begin position="85"/>
        <end position="111"/>
    </location>
</feature>
<proteinExistence type="predicted"/>
<dbReference type="EMBL" id="GECU01028456">
    <property type="protein sequence ID" value="JAS79250.1"/>
    <property type="molecule type" value="Transcribed_RNA"/>
</dbReference>
<feature type="non-terminal residue" evidence="2">
    <location>
        <position position="1"/>
    </location>
</feature>
<reference evidence="2" key="1">
    <citation type="submission" date="2015-11" db="EMBL/GenBank/DDBJ databases">
        <title>De novo transcriptome assembly of four potential Pierce s Disease insect vectors from Arizona vineyards.</title>
        <authorList>
            <person name="Tassone E.E."/>
        </authorList>
    </citation>
    <scope>NUCLEOTIDE SEQUENCE</scope>
</reference>
<sequence length="119" mass="13588">RDACSGRVLKVSEPVKGYQQVRQHGDVHRYILHHWQEVAEQTAEDPVLYEENHQGYRENENTLDDVPEGEVDEVTKGLVLVETVAEDHVDHDTVGEQPDHDDEGVKEHEERVESDEGVP</sequence>
<name>A0A1B6HX85_9HEMI</name>
<evidence type="ECO:0000256" key="1">
    <source>
        <dbReference type="SAM" id="MobiDB-lite"/>
    </source>
</evidence>
<organism evidence="2">
    <name type="scientific">Homalodisca liturata</name>
    <dbReference type="NCBI Taxonomy" id="320908"/>
    <lineage>
        <taxon>Eukaryota</taxon>
        <taxon>Metazoa</taxon>
        <taxon>Ecdysozoa</taxon>
        <taxon>Arthropoda</taxon>
        <taxon>Hexapoda</taxon>
        <taxon>Insecta</taxon>
        <taxon>Pterygota</taxon>
        <taxon>Neoptera</taxon>
        <taxon>Paraneoptera</taxon>
        <taxon>Hemiptera</taxon>
        <taxon>Auchenorrhyncha</taxon>
        <taxon>Membracoidea</taxon>
        <taxon>Cicadellidae</taxon>
        <taxon>Cicadellinae</taxon>
        <taxon>Proconiini</taxon>
        <taxon>Homalodisca</taxon>
    </lineage>
</organism>
<evidence type="ECO:0000313" key="2">
    <source>
        <dbReference type="EMBL" id="JAS79250.1"/>
    </source>
</evidence>
<protein>
    <submittedName>
        <fullName evidence="2">Uncharacterized protein</fullName>
    </submittedName>
</protein>
<accession>A0A1B6HX85</accession>